<evidence type="ECO:0000313" key="1">
    <source>
        <dbReference type="EMBL" id="CDW20193.1"/>
    </source>
</evidence>
<dbReference type="InterPro" id="IPR021109">
    <property type="entry name" value="Peptidase_aspartic_dom_sf"/>
</dbReference>
<dbReference type="InterPro" id="IPR001969">
    <property type="entry name" value="Aspartic_peptidase_AS"/>
</dbReference>
<dbReference type="SUPFAM" id="SSF50630">
    <property type="entry name" value="Acid proteases"/>
    <property type="match status" value="1"/>
</dbReference>
<protein>
    <recommendedName>
        <fullName evidence="2">Peptidase A2 domain-containing protein</fullName>
    </recommendedName>
</protein>
<dbReference type="EMBL" id="HACA01002832">
    <property type="protein sequence ID" value="CDW20193.1"/>
    <property type="molecule type" value="Transcribed_RNA"/>
</dbReference>
<dbReference type="OrthoDB" id="6368171at2759"/>
<organism evidence="1">
    <name type="scientific">Lepeophtheirus salmonis</name>
    <name type="common">Salmon louse</name>
    <name type="synonym">Caligus salmonis</name>
    <dbReference type="NCBI Taxonomy" id="72036"/>
    <lineage>
        <taxon>Eukaryota</taxon>
        <taxon>Metazoa</taxon>
        <taxon>Ecdysozoa</taxon>
        <taxon>Arthropoda</taxon>
        <taxon>Crustacea</taxon>
        <taxon>Multicrustacea</taxon>
        <taxon>Hexanauplia</taxon>
        <taxon>Copepoda</taxon>
        <taxon>Siphonostomatoida</taxon>
        <taxon>Caligidae</taxon>
        <taxon>Lepeophtheirus</taxon>
    </lineage>
</organism>
<accession>A0A0K2T2D2</accession>
<proteinExistence type="predicted"/>
<sequence>EGLKIANKNSNSAWRTEVYVGGKRLYFNIDTGADVTVVPKSVYDLHFNKSLLINSTKLLNGPDPKKLPVIIVFIGEIKKRDRKI</sequence>
<reference evidence="1" key="1">
    <citation type="submission" date="2014-05" db="EMBL/GenBank/DDBJ databases">
        <authorList>
            <person name="Chronopoulou M."/>
        </authorList>
    </citation>
    <scope>NUCLEOTIDE SEQUENCE</scope>
    <source>
        <tissue evidence="1">Whole organism</tissue>
    </source>
</reference>
<dbReference type="PROSITE" id="PS00141">
    <property type="entry name" value="ASP_PROTEASE"/>
    <property type="match status" value="1"/>
</dbReference>
<evidence type="ECO:0008006" key="2">
    <source>
        <dbReference type="Google" id="ProtNLM"/>
    </source>
</evidence>
<dbReference type="GO" id="GO:0004190">
    <property type="term" value="F:aspartic-type endopeptidase activity"/>
    <property type="evidence" value="ECO:0007669"/>
    <property type="project" value="InterPro"/>
</dbReference>
<name>A0A0K2T2D2_LEPSM</name>
<dbReference type="AlphaFoldDB" id="A0A0K2T2D2"/>
<feature type="non-terminal residue" evidence="1">
    <location>
        <position position="1"/>
    </location>
</feature>
<dbReference type="GO" id="GO:0006508">
    <property type="term" value="P:proteolysis"/>
    <property type="evidence" value="ECO:0007669"/>
    <property type="project" value="InterPro"/>
</dbReference>
<dbReference type="Gene3D" id="2.40.70.10">
    <property type="entry name" value="Acid Proteases"/>
    <property type="match status" value="1"/>
</dbReference>